<organism evidence="2 3">
    <name type="scientific">Candida parapsilosis</name>
    <name type="common">Yeast</name>
    <dbReference type="NCBI Taxonomy" id="5480"/>
    <lineage>
        <taxon>Eukaryota</taxon>
        <taxon>Fungi</taxon>
        <taxon>Dikarya</taxon>
        <taxon>Ascomycota</taxon>
        <taxon>Saccharomycotina</taxon>
        <taxon>Pichiomycetes</taxon>
        <taxon>Debaryomycetaceae</taxon>
        <taxon>Candida/Lodderomyces clade</taxon>
        <taxon>Candida</taxon>
    </lineage>
</organism>
<feature type="compositionally biased region" description="Polar residues" evidence="1">
    <location>
        <begin position="100"/>
        <end position="110"/>
    </location>
</feature>
<sequence length="275" mass="30264">MASQSVPMDELKHDLQVEPDHGGTCNGNITDMDVVVEAELKINGDIDVTRDDEGVMEPNGDGAQDTVETEGAVVDADKENDVPDVTESNGFKSNGEVVKISTNTPTQSDSLTKKQGKTKRRSSSSSSSKHKRSKPKPATATTTMTVSESTKPLLFGLASYNQHQIRDPIVAFETSLESTRDWITWLRLELIEIVFDSTWDKPVEDETAMLQQNYYSWSQVIGEFILIGFTLSDYAFRFTVVLLVSVVKLYLHLMRGLVGTGLKKIGLARGSVASK</sequence>
<dbReference type="OrthoDB" id="4025627at2759"/>
<accession>A0A8X7NLL8</accession>
<evidence type="ECO:0000313" key="3">
    <source>
        <dbReference type="Proteomes" id="UP000590412"/>
    </source>
</evidence>
<reference evidence="2" key="1">
    <citation type="submission" date="2020-03" db="EMBL/GenBank/DDBJ databases">
        <title>FDA dAtabase for Regulatory Grade micrObial Sequences (FDA-ARGOS): Supporting development and validation of Infectious Disease Dx tests.</title>
        <authorList>
            <person name="Campos J."/>
            <person name="Goldberg B."/>
            <person name="Tallon L."/>
            <person name="Sadzewicz L."/>
            <person name="Vavikolanu K."/>
            <person name="Mehta A."/>
            <person name="Aluvathingal J."/>
            <person name="Nadendla S."/>
            <person name="Nandy P."/>
            <person name="Geyer C."/>
            <person name="Yan Y."/>
            <person name="Sichtig H."/>
        </authorList>
    </citation>
    <scope>NUCLEOTIDE SEQUENCE [LARGE SCALE GENOMIC DNA]</scope>
    <source>
        <strain evidence="2">FDAARGOS_652</strain>
    </source>
</reference>
<feature type="compositionally biased region" description="Basic residues" evidence="1">
    <location>
        <begin position="114"/>
        <end position="135"/>
    </location>
</feature>
<feature type="compositionally biased region" description="Low complexity" evidence="1">
    <location>
        <begin position="136"/>
        <end position="145"/>
    </location>
</feature>
<gene>
    <name evidence="2" type="ORF">FOB60_002953</name>
</gene>
<feature type="region of interest" description="Disordered" evidence="1">
    <location>
        <begin position="45"/>
        <end position="145"/>
    </location>
</feature>
<evidence type="ECO:0000313" key="2">
    <source>
        <dbReference type="EMBL" id="KAF6052697.1"/>
    </source>
</evidence>
<proteinExistence type="predicted"/>
<comment type="caution">
    <text evidence="2">The sequence shown here is derived from an EMBL/GenBank/DDBJ whole genome shotgun (WGS) entry which is preliminary data.</text>
</comment>
<name>A0A8X7NLL8_CANPA</name>
<protein>
    <submittedName>
        <fullName evidence="2">Uncharacterized protein</fullName>
    </submittedName>
</protein>
<dbReference type="EMBL" id="JABWAB010000004">
    <property type="protein sequence ID" value="KAF6052697.1"/>
    <property type="molecule type" value="Genomic_DNA"/>
</dbReference>
<dbReference type="Proteomes" id="UP000590412">
    <property type="component" value="Unassembled WGS sequence"/>
</dbReference>
<dbReference type="AlphaFoldDB" id="A0A8X7NLL8"/>
<evidence type="ECO:0000256" key="1">
    <source>
        <dbReference type="SAM" id="MobiDB-lite"/>
    </source>
</evidence>